<dbReference type="OrthoDB" id="639921at2"/>
<organism evidence="2 3">
    <name type="scientific">Mucilaginibacter paludis DSM 18603</name>
    <dbReference type="NCBI Taxonomy" id="714943"/>
    <lineage>
        <taxon>Bacteria</taxon>
        <taxon>Pseudomonadati</taxon>
        <taxon>Bacteroidota</taxon>
        <taxon>Sphingobacteriia</taxon>
        <taxon>Sphingobacteriales</taxon>
        <taxon>Sphingobacteriaceae</taxon>
        <taxon>Mucilaginibacter</taxon>
    </lineage>
</organism>
<dbReference type="Proteomes" id="UP000002774">
    <property type="component" value="Chromosome"/>
</dbReference>
<dbReference type="InterPro" id="IPR017926">
    <property type="entry name" value="GATASE"/>
</dbReference>
<dbReference type="RefSeq" id="WP_008508410.1">
    <property type="nucleotide sequence ID" value="NZ_CM001403.1"/>
</dbReference>
<dbReference type="Gene3D" id="3.40.50.880">
    <property type="match status" value="1"/>
</dbReference>
<sequence>MQTDKPEIKAAIIDLYEDYPNQGMRSFQDLLKQYKAKHNVNLTYQIFDLRGKNEVPSLDFDVYISSGGPGSPIDSEGTEWERQYWDLIDAIDTHNQSDAIQKKHVLFVCHSFQLMCRRLKLGDVNMRNAESFGIFPTHLTEDGKNEVLFEGLADPFYIVDSREWQVINPNEQRFEETGAQLLSLEKERPHVPLPRAMMAIRFNKYFFGTQFHPEADPEGMKIHFADDEKKELIINEYGQARYDDMLNSLAHPDKIVLTHQTIIPNFLYQALQSLQEE</sequence>
<dbReference type="AlphaFoldDB" id="H1XZX4"/>
<gene>
    <name evidence="2" type="ORF">Mucpa_3718</name>
</gene>
<dbReference type="PROSITE" id="PS51273">
    <property type="entry name" value="GATASE_TYPE_1"/>
    <property type="match status" value="1"/>
</dbReference>
<evidence type="ECO:0000313" key="3">
    <source>
        <dbReference type="Proteomes" id="UP000002774"/>
    </source>
</evidence>
<protein>
    <submittedName>
        <fullName evidence="2">GMP synthase</fullName>
    </submittedName>
</protein>
<proteinExistence type="predicted"/>
<reference evidence="2" key="1">
    <citation type="submission" date="2011-09" db="EMBL/GenBank/DDBJ databases">
        <title>The permanent draft genome of Mucilaginibacter paludis DSM 18603.</title>
        <authorList>
            <consortium name="US DOE Joint Genome Institute (JGI-PGF)"/>
            <person name="Lucas S."/>
            <person name="Han J."/>
            <person name="Lapidus A."/>
            <person name="Bruce D."/>
            <person name="Goodwin L."/>
            <person name="Pitluck S."/>
            <person name="Peters L."/>
            <person name="Kyrpides N."/>
            <person name="Mavromatis K."/>
            <person name="Ivanova N."/>
            <person name="Mikhailova N."/>
            <person name="Held B."/>
            <person name="Detter J.C."/>
            <person name="Tapia R."/>
            <person name="Han C."/>
            <person name="Land M."/>
            <person name="Hauser L."/>
            <person name="Markowitz V."/>
            <person name="Cheng J.-F."/>
            <person name="Hugenholtz P."/>
            <person name="Woyke T."/>
            <person name="Wu D."/>
            <person name="Tindall B."/>
            <person name="Brambilla E."/>
            <person name="Klenk H.-P."/>
            <person name="Eisen J.A."/>
        </authorList>
    </citation>
    <scope>NUCLEOTIDE SEQUENCE [LARGE SCALE GENOMIC DNA]</scope>
    <source>
        <strain evidence="2">DSM 18603</strain>
    </source>
</reference>
<evidence type="ECO:0000259" key="1">
    <source>
        <dbReference type="Pfam" id="PF00117"/>
    </source>
</evidence>
<dbReference type="EMBL" id="CM001403">
    <property type="protein sequence ID" value="EHQ27816.1"/>
    <property type="molecule type" value="Genomic_DNA"/>
</dbReference>
<dbReference type="InterPro" id="IPR029062">
    <property type="entry name" value="Class_I_gatase-like"/>
</dbReference>
<dbReference type="Pfam" id="PF00117">
    <property type="entry name" value="GATase"/>
    <property type="match status" value="1"/>
</dbReference>
<dbReference type="HOGENOM" id="CLU_1007788_0_0_10"/>
<name>H1XZX4_9SPHI</name>
<keyword evidence="3" id="KW-1185">Reference proteome</keyword>
<dbReference type="eggNOG" id="COG0518">
    <property type="taxonomic scope" value="Bacteria"/>
</dbReference>
<evidence type="ECO:0000313" key="2">
    <source>
        <dbReference type="EMBL" id="EHQ27816.1"/>
    </source>
</evidence>
<dbReference type="SUPFAM" id="SSF52317">
    <property type="entry name" value="Class I glutamine amidotransferase-like"/>
    <property type="match status" value="1"/>
</dbReference>
<dbReference type="STRING" id="714943.Mucpa_3718"/>
<accession>H1XZX4</accession>
<feature type="domain" description="Glutamine amidotransferase" evidence="1">
    <location>
        <begin position="26"/>
        <end position="224"/>
    </location>
</feature>